<dbReference type="AlphaFoldDB" id="A0A9Q3FEL7"/>
<comment type="caution">
    <text evidence="1">The sequence shown here is derived from an EMBL/GenBank/DDBJ whole genome shotgun (WGS) entry which is preliminary data.</text>
</comment>
<organism evidence="1 2">
    <name type="scientific">Austropuccinia psidii MF-1</name>
    <dbReference type="NCBI Taxonomy" id="1389203"/>
    <lineage>
        <taxon>Eukaryota</taxon>
        <taxon>Fungi</taxon>
        <taxon>Dikarya</taxon>
        <taxon>Basidiomycota</taxon>
        <taxon>Pucciniomycotina</taxon>
        <taxon>Pucciniomycetes</taxon>
        <taxon>Pucciniales</taxon>
        <taxon>Sphaerophragmiaceae</taxon>
        <taxon>Austropuccinia</taxon>
    </lineage>
</organism>
<sequence length="131" mass="15355">MATSKPYTEKTTKYLTKKSQHFIPNTNSTAIVKIREKHYNLWFDGNDVGIFIKKSENIAEIEGESGRDIARQIDFWTKDEEISYHIEGMLGYQTADWDQLKGDMKRIWGKVSPERIYRLSSITELFTKTQQ</sequence>
<proteinExistence type="predicted"/>
<evidence type="ECO:0000313" key="1">
    <source>
        <dbReference type="EMBL" id="MBW0535716.1"/>
    </source>
</evidence>
<name>A0A9Q3FEL7_9BASI</name>
<reference evidence="1" key="1">
    <citation type="submission" date="2021-03" db="EMBL/GenBank/DDBJ databases">
        <title>Draft genome sequence of rust myrtle Austropuccinia psidii MF-1, a brazilian biotype.</title>
        <authorList>
            <person name="Quecine M.C."/>
            <person name="Pachon D.M.R."/>
            <person name="Bonatelli M.L."/>
            <person name="Correr F.H."/>
            <person name="Franceschini L.M."/>
            <person name="Leite T.F."/>
            <person name="Margarido G.R.A."/>
            <person name="Almeida C.A."/>
            <person name="Ferrarezi J.A."/>
            <person name="Labate C.A."/>
        </authorList>
    </citation>
    <scope>NUCLEOTIDE SEQUENCE</scope>
    <source>
        <strain evidence="1">MF-1</strain>
    </source>
</reference>
<evidence type="ECO:0000313" key="2">
    <source>
        <dbReference type="Proteomes" id="UP000765509"/>
    </source>
</evidence>
<protein>
    <submittedName>
        <fullName evidence="1">Uncharacterized protein</fullName>
    </submittedName>
</protein>
<accession>A0A9Q3FEL7</accession>
<keyword evidence="2" id="KW-1185">Reference proteome</keyword>
<dbReference type="OrthoDB" id="2152029at2759"/>
<dbReference type="EMBL" id="AVOT02040482">
    <property type="protein sequence ID" value="MBW0535716.1"/>
    <property type="molecule type" value="Genomic_DNA"/>
</dbReference>
<dbReference type="Proteomes" id="UP000765509">
    <property type="component" value="Unassembled WGS sequence"/>
</dbReference>
<gene>
    <name evidence="1" type="ORF">O181_075431</name>
</gene>